<dbReference type="Pfam" id="PF07394">
    <property type="entry name" value="DUF1501"/>
    <property type="match status" value="1"/>
</dbReference>
<comment type="caution">
    <text evidence="1">The sequence shown here is derived from an EMBL/GenBank/DDBJ whole genome shotgun (WGS) entry which is preliminary data.</text>
</comment>
<dbReference type="InterPro" id="IPR010869">
    <property type="entry name" value="DUF1501"/>
</dbReference>
<dbReference type="EMBL" id="JSZA02000057">
    <property type="protein sequence ID" value="KHD07705.1"/>
    <property type="molecule type" value="Genomic_DNA"/>
</dbReference>
<evidence type="ECO:0000313" key="2">
    <source>
        <dbReference type="Proteomes" id="UP000030428"/>
    </source>
</evidence>
<sequence length="473" mass="52026">MKRRDLIKTALVSGALYGAGGLPVFGQIARGASVNSFPTPNNRMLVDVMLDGGPDFRYLNPPPFDSDINSFGYRYWEVQAAAHDLPRDDPGAWEQRWNDDYFHLSDGTTDFGFLKQAEWLKNMWEAGKVAIINNVVGGTSRDHAHCQLIKDLGDITASANDINRAGWGGKLAYIAGGNVLALTRSPRAFCFGPDPQNPEQRSNANVIAAANTRQMRLYHPSEGQEASWSGRIARNLKAYYAAKRQEMDQNSIYKQFVDMEEKARLFGDAIDERLSGIPIPSAIEGLYTSNSGNDLNNHGFGKQIRNLYDSLACSDIVNLWAASLAMGGWDTHKDQKAYIESNLTDLFGTGKAFDTLFQEIPVEVADNLVILIGGEFGRQLKANGGYGTDHGRGSSIFVIGNQVNGGLYGDMFPASELDRLDDHSPDIEGLTDYDHPFGQICEWISPNSSDFVFPNQSNAKLEAGVDLSQLFDS</sequence>
<dbReference type="AlphaFoldDB" id="A0A0A6PPC7"/>
<name>A0A0A6PPC7_9GAMM</name>
<reference evidence="1 2" key="1">
    <citation type="journal article" date="2016" name="Front. Microbiol.">
        <title>Single-Cell (Meta-)Genomics of a Dimorphic Candidatus Thiomargarita nelsonii Reveals Genomic Plasticity.</title>
        <authorList>
            <person name="Flood B.E."/>
            <person name="Fliss P."/>
            <person name="Jones D.S."/>
            <person name="Dick G.J."/>
            <person name="Jain S."/>
            <person name="Kaster A.K."/>
            <person name="Winkel M."/>
            <person name="Mussmann M."/>
            <person name="Bailey J."/>
        </authorList>
    </citation>
    <scope>NUCLEOTIDE SEQUENCE [LARGE SCALE GENOMIC DNA]</scope>
    <source>
        <strain evidence="1">Hydrate Ridge</strain>
    </source>
</reference>
<protein>
    <recommendedName>
        <fullName evidence="3">DUF1501 domain-containing protein</fullName>
    </recommendedName>
</protein>
<organism evidence="1 2">
    <name type="scientific">Candidatus Thiomargarita nelsonii</name>
    <dbReference type="NCBI Taxonomy" id="1003181"/>
    <lineage>
        <taxon>Bacteria</taxon>
        <taxon>Pseudomonadati</taxon>
        <taxon>Pseudomonadota</taxon>
        <taxon>Gammaproteobacteria</taxon>
        <taxon>Thiotrichales</taxon>
        <taxon>Thiotrichaceae</taxon>
        <taxon>Thiomargarita</taxon>
    </lineage>
</organism>
<evidence type="ECO:0000313" key="1">
    <source>
        <dbReference type="EMBL" id="KHD07705.1"/>
    </source>
</evidence>
<gene>
    <name evidence="1" type="ORF">PN36_15920</name>
</gene>
<dbReference type="PANTHER" id="PTHR43737:SF1">
    <property type="entry name" value="DUF1501 DOMAIN-CONTAINING PROTEIN"/>
    <property type="match status" value="1"/>
</dbReference>
<keyword evidence="2" id="KW-1185">Reference proteome</keyword>
<evidence type="ECO:0008006" key="3">
    <source>
        <dbReference type="Google" id="ProtNLM"/>
    </source>
</evidence>
<dbReference type="Proteomes" id="UP000030428">
    <property type="component" value="Unassembled WGS sequence"/>
</dbReference>
<dbReference type="PANTHER" id="PTHR43737">
    <property type="entry name" value="BLL7424 PROTEIN"/>
    <property type="match status" value="1"/>
</dbReference>
<accession>A0A0A6PPC7</accession>
<proteinExistence type="predicted"/>